<dbReference type="GO" id="GO:0045022">
    <property type="term" value="P:early endosome to late endosome transport"/>
    <property type="evidence" value="ECO:0007669"/>
    <property type="project" value="InterPro"/>
</dbReference>
<dbReference type="PANTHER" id="PTHR13083:SF3">
    <property type="entry name" value="WD REPEAT-CONTAINING PROTEIN 91"/>
    <property type="match status" value="1"/>
</dbReference>
<dbReference type="Proteomes" id="UP001165080">
    <property type="component" value="Unassembled WGS sequence"/>
</dbReference>
<feature type="repeat" description="WD" evidence="5">
    <location>
        <begin position="754"/>
        <end position="796"/>
    </location>
</feature>
<dbReference type="InterPro" id="IPR056327">
    <property type="entry name" value="ARMC9_CTLH-like_dom"/>
</dbReference>
<evidence type="ECO:0000259" key="8">
    <source>
        <dbReference type="Pfam" id="PF23138"/>
    </source>
</evidence>
<feature type="compositionally biased region" description="Gly residues" evidence="7">
    <location>
        <begin position="663"/>
        <end position="675"/>
    </location>
</feature>
<comment type="similarity">
    <text evidence="3">Belongs to the WD repeat WDR91 family.</text>
</comment>
<evidence type="ECO:0000256" key="6">
    <source>
        <dbReference type="SAM" id="Coils"/>
    </source>
</evidence>
<dbReference type="InterPro" id="IPR001680">
    <property type="entry name" value="WD40_rpt"/>
</dbReference>
<dbReference type="InterPro" id="IPR015943">
    <property type="entry name" value="WD40/YVTN_repeat-like_dom_sf"/>
</dbReference>
<feature type="compositionally biased region" description="Gly residues" evidence="7">
    <location>
        <begin position="934"/>
        <end position="946"/>
    </location>
</feature>
<feature type="region of interest" description="Disordered" evidence="7">
    <location>
        <begin position="589"/>
        <end position="719"/>
    </location>
</feature>
<dbReference type="AlphaFoldDB" id="A0A9W6F4H8"/>
<feature type="compositionally biased region" description="Low complexity" evidence="7">
    <location>
        <begin position="676"/>
        <end position="705"/>
    </location>
</feature>
<keyword evidence="10" id="KW-1185">Reference proteome</keyword>
<dbReference type="SMART" id="SM00320">
    <property type="entry name" value="WD40"/>
    <property type="match status" value="5"/>
</dbReference>
<feature type="region of interest" description="Disordered" evidence="7">
    <location>
        <begin position="443"/>
        <end position="506"/>
    </location>
</feature>
<feature type="compositionally biased region" description="Low complexity" evidence="7">
    <location>
        <begin position="878"/>
        <end position="898"/>
    </location>
</feature>
<evidence type="ECO:0000256" key="3">
    <source>
        <dbReference type="ARBA" id="ARBA00006128"/>
    </source>
</evidence>
<dbReference type="PROSITE" id="PS50082">
    <property type="entry name" value="WD_REPEATS_2"/>
    <property type="match status" value="1"/>
</dbReference>
<accession>A0A9W6F4H8</accession>
<keyword evidence="5" id="KW-0853">WD repeat</keyword>
<evidence type="ECO:0000256" key="7">
    <source>
        <dbReference type="SAM" id="MobiDB-lite"/>
    </source>
</evidence>
<feature type="compositionally biased region" description="Low complexity" evidence="7">
    <location>
        <begin position="243"/>
        <end position="281"/>
    </location>
</feature>
<feature type="compositionally biased region" description="Low complexity" evidence="7">
    <location>
        <begin position="462"/>
        <end position="490"/>
    </location>
</feature>
<dbReference type="InterPro" id="IPR039724">
    <property type="entry name" value="WDR91"/>
</dbReference>
<dbReference type="Pfam" id="PF00400">
    <property type="entry name" value="WD40"/>
    <property type="match status" value="2"/>
</dbReference>
<keyword evidence="6" id="KW-0175">Coiled coil</keyword>
<dbReference type="Gene3D" id="2.130.10.10">
    <property type="entry name" value="YVTN repeat-like/Quinoprotein amine dehydrogenase"/>
    <property type="match status" value="2"/>
</dbReference>
<keyword evidence="4" id="KW-0967">Endosome</keyword>
<evidence type="ECO:0000256" key="2">
    <source>
        <dbReference type="ARBA" id="ARBA00004414"/>
    </source>
</evidence>
<dbReference type="PANTHER" id="PTHR13083">
    <property type="entry name" value="WD REPEAT-CONTAINING PROTEIN 91"/>
    <property type="match status" value="1"/>
</dbReference>
<comment type="subcellular location">
    <subcellularLocation>
        <location evidence="1">Early endosome membrane</location>
        <topology evidence="1">Peripheral membrane protein</topology>
    </subcellularLocation>
    <subcellularLocation>
        <location evidence="2">Late endosome membrane</location>
    </subcellularLocation>
</comment>
<dbReference type="GO" id="GO:0031902">
    <property type="term" value="C:late endosome membrane"/>
    <property type="evidence" value="ECO:0007669"/>
    <property type="project" value="UniProtKB-SubCell"/>
</dbReference>
<feature type="region of interest" description="Disordered" evidence="7">
    <location>
        <begin position="233"/>
        <end position="281"/>
    </location>
</feature>
<dbReference type="GO" id="GO:0141039">
    <property type="term" value="F:phosphatidylinositol 3-kinase inhibitor activity"/>
    <property type="evidence" value="ECO:0007669"/>
    <property type="project" value="InterPro"/>
</dbReference>
<protein>
    <submittedName>
        <fullName evidence="9">WD repeat-containing protein 91</fullName>
    </submittedName>
</protein>
<feature type="compositionally biased region" description="Acidic residues" evidence="7">
    <location>
        <begin position="642"/>
        <end position="662"/>
    </location>
</feature>
<dbReference type="GO" id="GO:0031901">
    <property type="term" value="C:early endosome membrane"/>
    <property type="evidence" value="ECO:0007669"/>
    <property type="project" value="UniProtKB-SubCell"/>
</dbReference>
<dbReference type="GO" id="GO:0051898">
    <property type="term" value="P:negative regulation of phosphatidylinositol 3-kinase/protein kinase B signal transduction"/>
    <property type="evidence" value="ECO:0007669"/>
    <property type="project" value="InterPro"/>
</dbReference>
<feature type="compositionally biased region" description="Low complexity" evidence="7">
    <location>
        <begin position="341"/>
        <end position="357"/>
    </location>
</feature>
<dbReference type="SUPFAM" id="SSF50978">
    <property type="entry name" value="WD40 repeat-like"/>
    <property type="match status" value="1"/>
</dbReference>
<reference evidence="9 10" key="1">
    <citation type="journal article" date="2023" name="Commun. Biol.">
        <title>Reorganization of the ancestral sex-determining regions during the evolution of trioecy in Pleodorina starrii.</title>
        <authorList>
            <person name="Takahashi K."/>
            <person name="Suzuki S."/>
            <person name="Kawai-Toyooka H."/>
            <person name="Yamamoto K."/>
            <person name="Hamaji T."/>
            <person name="Ootsuki R."/>
            <person name="Yamaguchi H."/>
            <person name="Kawachi M."/>
            <person name="Higashiyama T."/>
            <person name="Nozaki H."/>
        </authorList>
    </citation>
    <scope>NUCLEOTIDE SEQUENCE [LARGE SCALE GENOMIC DNA]</scope>
    <source>
        <strain evidence="9 10">NIES-4479</strain>
    </source>
</reference>
<feature type="compositionally biased region" description="Gly residues" evidence="7">
    <location>
        <begin position="606"/>
        <end position="622"/>
    </location>
</feature>
<feature type="region of interest" description="Disordered" evidence="7">
    <location>
        <begin position="294"/>
        <end position="367"/>
    </location>
</feature>
<evidence type="ECO:0000256" key="1">
    <source>
        <dbReference type="ARBA" id="ARBA00004220"/>
    </source>
</evidence>
<evidence type="ECO:0000256" key="5">
    <source>
        <dbReference type="PROSITE-ProRule" id="PRU00221"/>
    </source>
</evidence>
<dbReference type="EMBL" id="BRXU01000015">
    <property type="protein sequence ID" value="GLC56218.1"/>
    <property type="molecule type" value="Genomic_DNA"/>
</dbReference>
<organism evidence="9 10">
    <name type="scientific">Pleodorina starrii</name>
    <dbReference type="NCBI Taxonomy" id="330485"/>
    <lineage>
        <taxon>Eukaryota</taxon>
        <taxon>Viridiplantae</taxon>
        <taxon>Chlorophyta</taxon>
        <taxon>core chlorophytes</taxon>
        <taxon>Chlorophyceae</taxon>
        <taxon>CS clade</taxon>
        <taxon>Chlamydomonadales</taxon>
        <taxon>Volvocaceae</taxon>
        <taxon>Pleodorina</taxon>
    </lineage>
</organism>
<evidence type="ECO:0000313" key="10">
    <source>
        <dbReference type="Proteomes" id="UP001165080"/>
    </source>
</evidence>
<feature type="domain" description="ARMC9 CTLH-like" evidence="8">
    <location>
        <begin position="105"/>
        <end position="170"/>
    </location>
</feature>
<feature type="coiled-coil region" evidence="6">
    <location>
        <begin position="181"/>
        <end position="215"/>
    </location>
</feature>
<comment type="caution">
    <text evidence="9">The sequence shown here is derived from an EMBL/GenBank/DDBJ whole genome shotgun (WGS) entry which is preliminary data.</text>
</comment>
<feature type="compositionally biased region" description="Low complexity" evidence="7">
    <location>
        <begin position="294"/>
        <end position="304"/>
    </location>
</feature>
<dbReference type="InterPro" id="IPR036322">
    <property type="entry name" value="WD40_repeat_dom_sf"/>
</dbReference>
<dbReference type="OrthoDB" id="538223at2759"/>
<feature type="compositionally biased region" description="Basic and acidic residues" evidence="7">
    <location>
        <begin position="233"/>
        <end position="242"/>
    </location>
</feature>
<proteinExistence type="inferred from homology"/>
<name>A0A9W6F4H8_9CHLO</name>
<dbReference type="Pfam" id="PF23138">
    <property type="entry name" value="CTLH_Armc9"/>
    <property type="match status" value="1"/>
</dbReference>
<feature type="compositionally biased region" description="Pro residues" evidence="7">
    <location>
        <begin position="323"/>
        <end position="340"/>
    </location>
</feature>
<feature type="region of interest" description="Disordered" evidence="7">
    <location>
        <begin position="878"/>
        <end position="946"/>
    </location>
</feature>
<gene>
    <name evidence="9" type="primary">PLEST001789</name>
    <name evidence="9" type="ORF">PLESTB_001080900</name>
</gene>
<sequence>MDSLPYVDTLFKEYLLFRGFTATLQSFGAELAADRCCGFQAEALCELIFGQLLPQCRTTQLMELLELLADRLYSQLDGRFEALVERMEVALVKAALVTCVRSGKQDKVSEFFRHYGDSLLSGPEAGVWRQWAALAFVPTPRKDPAFQAYFNPEWLNLLEVSFRNFLCQVMASLPLPAVLRFNADRRQRLALQQQVDSLQRQLETTTQRLAAATQQLAATAAAAQLAAAAEARQRADDADRATRGGATADPATPAAATAVAADGTGAAAPGTAPSRARSPAAAAAASAPAAAAAKVPAPAAQPRPSGGDEAAAAAKRRPKSSSAPPPSPPLSSSPPPPPSAPRLSSPTSLAQQPQPLLHHPPPHHHGRTLSLEAWHSVEEADDQPEAAAALPIPGTSPAAGVGASVSGAPAAAAVGVGGIRAAVSRGGGSQRTTAAFEGFAAAAETKGDSPPPLGAGGGGGAAASSSHDALAAAPAPSSPSQRPGGSLPPLAEGDGEPAPVPLAAASPPSLASSVAAAAAGGASVAAEVAAASGAASERRQLPLSSGQASGATFLGHGRDLAGGGGLGAGEGPDADVDVDVEEDPAVMLVSGPTEAPPQGPLRRLVVGGGSISDGGDGDGGGAPRSVVVDDDDGTASASASASDDEEEEEEGEVQEEEGDEGGEGAGEASGSGSGDGAAAAVTAAPSAGGASVGSQPRSHTAAVPVPTRPPGGGAGGVVGSAAGSAPAGVGGGAAVVGGGRWQGVSTHSAAPGTLHRRGAAVLAAQFSPGGGHNVATGAADGSVAIWSATASSSASTSPREARLACGAPVTCVAWDARADKIMLVGTGGHGILAWHADTRRTAAEIPPDPAFPWISQLACSRKEPVFIVAAATAPPPGSGAAAAAAAAAAAPHPSSNPHAHQHRHQHRNQGTQQPAAAVAAVAGSPGRTSQLAATGGGGGSSSGFGGGGSSGRLSLWNMRAYKRVSSYTVPQNSPVLSLAFNSQGSWFAAGTCCGDVHLYDSSSSGSKQHPLSSFRANSSPGSTTVPPASAPAAVQVYDSSAETVLVTCCGATVRLWSLRRLAEPLLSVPLLPYLPYSGGACGGWSTDWTPYMCLSPRGAAAAVVLGGGGPAVYVVDLQGSSSDDIAASAAATTSGGGGGGGSSGTWRSGVFGSPASAAGGSAASLNRLATAATAAAVGRVSVILPYCGGGLGLGLGAGSAGGVGGMSELVVPDMSYDLGGGGGGDGGDDWVYGTSCSWHPARDVVVVGYSDGAVQTVGLSRSVGGGGGGGGGGA</sequence>
<evidence type="ECO:0000256" key="4">
    <source>
        <dbReference type="ARBA" id="ARBA00022753"/>
    </source>
</evidence>
<evidence type="ECO:0000313" key="9">
    <source>
        <dbReference type="EMBL" id="GLC56218.1"/>
    </source>
</evidence>
<feature type="compositionally biased region" description="Low complexity" evidence="7">
    <location>
        <begin position="908"/>
        <end position="922"/>
    </location>
</feature>